<name>A0A485LY52_9ZZZZ</name>
<evidence type="ECO:0000313" key="1">
    <source>
        <dbReference type="EMBL" id="VFU13283.1"/>
    </source>
</evidence>
<organism evidence="1">
    <name type="scientific">anaerobic digester metagenome</name>
    <dbReference type="NCBI Taxonomy" id="1263854"/>
    <lineage>
        <taxon>unclassified sequences</taxon>
        <taxon>metagenomes</taxon>
        <taxon>ecological metagenomes</taxon>
    </lineage>
</organism>
<dbReference type="EMBL" id="CAADRM010000078">
    <property type="protein sequence ID" value="VFU13283.1"/>
    <property type="molecule type" value="Genomic_DNA"/>
</dbReference>
<gene>
    <name evidence="1" type="primary">queG</name>
    <name evidence="1" type="ORF">SCFA_170006</name>
</gene>
<dbReference type="PANTHER" id="PTHR42827:SF1">
    <property type="entry name" value="IRON-SULFUR CLUSTER-BINDING PROTEIN"/>
    <property type="match status" value="1"/>
</dbReference>
<dbReference type="AlphaFoldDB" id="A0A485LY52"/>
<sequence>MWSVKARTTAQPGTAGCCGYDRFAVTSPVNDLIIRGITSFLADARSSAAFRTRWQEPLLAFADARDPFFGRLGQWVSPDHAMPQDLLPDAGSVAVYFLPFERDVMRSNRTGGHASDQWAYAYVETNALITSLNVHLTGLLRAHGLNAAGIPPTHNFDQERLMSHWSHRHVAWIAGLGTFGVHRMLITQNGCCGRLGSLVISGECEPTARPGYEFCLHRHGRTCLKCVKKCRAGALQENSFDRHLCYSILLENARVHEEKGLADVCGKCLSAAPCSHTNPARKLAPLHKTDG</sequence>
<accession>A0A485LY52</accession>
<dbReference type="PANTHER" id="PTHR42827">
    <property type="entry name" value="IRON-SULFUR CLUSTER-BINDING PROTEIN-RELATED"/>
    <property type="match status" value="1"/>
</dbReference>
<protein>
    <submittedName>
        <fullName evidence="1">Epoxyqueuosine reductase</fullName>
    </submittedName>
</protein>
<reference evidence="1" key="1">
    <citation type="submission" date="2019-03" db="EMBL/GenBank/DDBJ databases">
        <authorList>
            <person name="Hao L."/>
        </authorList>
    </citation>
    <scope>NUCLEOTIDE SEQUENCE</scope>
</reference>
<proteinExistence type="predicted"/>